<dbReference type="Proteomes" id="UP000799753">
    <property type="component" value="Unassembled WGS sequence"/>
</dbReference>
<dbReference type="EMBL" id="MU006778">
    <property type="protein sequence ID" value="KAF2644658.1"/>
    <property type="molecule type" value="Genomic_DNA"/>
</dbReference>
<evidence type="ECO:0000256" key="2">
    <source>
        <dbReference type="ARBA" id="ARBA00010857"/>
    </source>
</evidence>
<keyword evidence="13" id="KW-1185">Reference proteome</keyword>
<evidence type="ECO:0000256" key="8">
    <source>
        <dbReference type="ARBA" id="ARBA00023163"/>
    </source>
</evidence>
<evidence type="ECO:0000256" key="9">
    <source>
        <dbReference type="ARBA" id="ARBA00023242"/>
    </source>
</evidence>
<dbReference type="SMART" id="SM00385">
    <property type="entry name" value="CYCLIN"/>
    <property type="match status" value="2"/>
</dbReference>
<feature type="domain" description="Cyclin-like" evidence="11">
    <location>
        <begin position="224"/>
        <end position="308"/>
    </location>
</feature>
<dbReference type="Gene3D" id="1.20.5.650">
    <property type="entry name" value="Single helix bin"/>
    <property type="match status" value="1"/>
</dbReference>
<dbReference type="AlphaFoldDB" id="A0A6A6SE30"/>
<feature type="region of interest" description="Disordered" evidence="10">
    <location>
        <begin position="323"/>
        <end position="406"/>
    </location>
</feature>
<dbReference type="GO" id="GO:0000126">
    <property type="term" value="C:transcription factor TFIIIB complex"/>
    <property type="evidence" value="ECO:0007669"/>
    <property type="project" value="TreeGrafter"/>
</dbReference>
<dbReference type="Pfam" id="PF07741">
    <property type="entry name" value="BRF1"/>
    <property type="match status" value="1"/>
</dbReference>
<dbReference type="InterPro" id="IPR000812">
    <property type="entry name" value="TFIIB"/>
</dbReference>
<dbReference type="InterPro" id="IPR013150">
    <property type="entry name" value="TFIIB_cyclin"/>
</dbReference>
<evidence type="ECO:0000256" key="1">
    <source>
        <dbReference type="ARBA" id="ARBA00004123"/>
    </source>
</evidence>
<feature type="compositionally biased region" description="Low complexity" evidence="10">
    <location>
        <begin position="351"/>
        <end position="364"/>
    </location>
</feature>
<feature type="compositionally biased region" description="Polar residues" evidence="10">
    <location>
        <begin position="657"/>
        <end position="666"/>
    </location>
</feature>
<protein>
    <recommendedName>
        <fullName evidence="11">Cyclin-like domain-containing protein</fullName>
    </recommendedName>
</protein>
<evidence type="ECO:0000256" key="6">
    <source>
        <dbReference type="ARBA" id="ARBA00023015"/>
    </source>
</evidence>
<keyword evidence="5" id="KW-0862">Zinc</keyword>
<feature type="compositionally biased region" description="Polar residues" evidence="10">
    <location>
        <begin position="7"/>
        <end position="23"/>
    </location>
</feature>
<evidence type="ECO:0000259" key="11">
    <source>
        <dbReference type="SMART" id="SM00385"/>
    </source>
</evidence>
<feature type="compositionally biased region" description="Basic residues" evidence="10">
    <location>
        <begin position="578"/>
        <end position="587"/>
    </location>
</feature>
<organism evidence="12 13">
    <name type="scientific">Massarina eburnea CBS 473.64</name>
    <dbReference type="NCBI Taxonomy" id="1395130"/>
    <lineage>
        <taxon>Eukaryota</taxon>
        <taxon>Fungi</taxon>
        <taxon>Dikarya</taxon>
        <taxon>Ascomycota</taxon>
        <taxon>Pezizomycotina</taxon>
        <taxon>Dothideomycetes</taxon>
        <taxon>Pleosporomycetidae</taxon>
        <taxon>Pleosporales</taxon>
        <taxon>Massarineae</taxon>
        <taxon>Massarinaceae</taxon>
        <taxon>Massarina</taxon>
    </lineage>
</organism>
<dbReference type="PANTHER" id="PTHR11618">
    <property type="entry name" value="TRANSCRIPTION INITIATION FACTOR IIB-RELATED"/>
    <property type="match status" value="1"/>
</dbReference>
<evidence type="ECO:0000313" key="12">
    <source>
        <dbReference type="EMBL" id="KAF2644658.1"/>
    </source>
</evidence>
<keyword evidence="7" id="KW-0010">Activator</keyword>
<dbReference type="FunFam" id="1.10.472.10:FF:000002">
    <property type="entry name" value="Transcription factor IIIB 90 kDa subunit"/>
    <property type="match status" value="1"/>
</dbReference>
<dbReference type="PANTHER" id="PTHR11618:SF4">
    <property type="entry name" value="TRANSCRIPTION FACTOR IIIB 90 KDA SUBUNIT"/>
    <property type="match status" value="1"/>
</dbReference>
<evidence type="ECO:0000256" key="10">
    <source>
        <dbReference type="SAM" id="MobiDB-lite"/>
    </source>
</evidence>
<dbReference type="GO" id="GO:0005634">
    <property type="term" value="C:nucleus"/>
    <property type="evidence" value="ECO:0007669"/>
    <property type="project" value="UniProtKB-SubCell"/>
</dbReference>
<feature type="region of interest" description="Disordered" evidence="10">
    <location>
        <begin position="630"/>
        <end position="715"/>
    </location>
</feature>
<dbReference type="GO" id="GO:0001006">
    <property type="term" value="F:RNA polymerase III type 3 promoter sequence-specific DNA binding"/>
    <property type="evidence" value="ECO:0007669"/>
    <property type="project" value="TreeGrafter"/>
</dbReference>
<feature type="region of interest" description="Disordered" evidence="10">
    <location>
        <begin position="1"/>
        <end position="51"/>
    </location>
</feature>
<dbReference type="OrthoDB" id="511529at2759"/>
<feature type="region of interest" description="Disordered" evidence="10">
    <location>
        <begin position="570"/>
        <end position="598"/>
    </location>
</feature>
<reference evidence="12" key="1">
    <citation type="journal article" date="2020" name="Stud. Mycol.">
        <title>101 Dothideomycetes genomes: a test case for predicting lifestyles and emergence of pathogens.</title>
        <authorList>
            <person name="Haridas S."/>
            <person name="Albert R."/>
            <person name="Binder M."/>
            <person name="Bloem J."/>
            <person name="Labutti K."/>
            <person name="Salamov A."/>
            <person name="Andreopoulos B."/>
            <person name="Baker S."/>
            <person name="Barry K."/>
            <person name="Bills G."/>
            <person name="Bluhm B."/>
            <person name="Cannon C."/>
            <person name="Castanera R."/>
            <person name="Culley D."/>
            <person name="Daum C."/>
            <person name="Ezra D."/>
            <person name="Gonzalez J."/>
            <person name="Henrissat B."/>
            <person name="Kuo A."/>
            <person name="Liang C."/>
            <person name="Lipzen A."/>
            <person name="Lutzoni F."/>
            <person name="Magnuson J."/>
            <person name="Mondo S."/>
            <person name="Nolan M."/>
            <person name="Ohm R."/>
            <person name="Pangilinan J."/>
            <person name="Park H.-J."/>
            <person name="Ramirez L."/>
            <person name="Alfaro M."/>
            <person name="Sun H."/>
            <person name="Tritt A."/>
            <person name="Yoshinaga Y."/>
            <person name="Zwiers L.-H."/>
            <person name="Turgeon B."/>
            <person name="Goodwin S."/>
            <person name="Spatafora J."/>
            <person name="Crous P."/>
            <person name="Grigoriev I."/>
        </authorList>
    </citation>
    <scope>NUCLEOTIDE SEQUENCE</scope>
    <source>
        <strain evidence="12">CBS 473.64</strain>
    </source>
</reference>
<feature type="non-terminal residue" evidence="12">
    <location>
        <position position="715"/>
    </location>
</feature>
<dbReference type="InterPro" id="IPR013763">
    <property type="entry name" value="Cyclin-like_dom"/>
</dbReference>
<feature type="compositionally biased region" description="Basic and acidic residues" evidence="10">
    <location>
        <begin position="35"/>
        <end position="45"/>
    </location>
</feature>
<dbReference type="Gene3D" id="1.10.472.170">
    <property type="match status" value="1"/>
</dbReference>
<dbReference type="InterPro" id="IPR011665">
    <property type="entry name" value="BRF1_TBP-bd_dom"/>
</dbReference>
<feature type="compositionally biased region" description="Basic and acidic residues" evidence="10">
    <location>
        <begin position="336"/>
        <end position="349"/>
    </location>
</feature>
<keyword evidence="3" id="KW-0479">Metal-binding</keyword>
<evidence type="ECO:0000256" key="5">
    <source>
        <dbReference type="ARBA" id="ARBA00022833"/>
    </source>
</evidence>
<dbReference type="Gene3D" id="1.10.472.10">
    <property type="entry name" value="Cyclin-like"/>
    <property type="match status" value="1"/>
</dbReference>
<keyword evidence="6" id="KW-0805">Transcription regulation</keyword>
<accession>A0A6A6SE30</accession>
<evidence type="ECO:0000313" key="13">
    <source>
        <dbReference type="Proteomes" id="UP000799753"/>
    </source>
</evidence>
<dbReference type="GO" id="GO:0000995">
    <property type="term" value="F:RNA polymerase III general transcription initiation factor activity"/>
    <property type="evidence" value="ECO:0007669"/>
    <property type="project" value="TreeGrafter"/>
</dbReference>
<evidence type="ECO:0000256" key="4">
    <source>
        <dbReference type="ARBA" id="ARBA00022771"/>
    </source>
</evidence>
<feature type="compositionally biased region" description="Acidic residues" evidence="10">
    <location>
        <begin position="672"/>
        <end position="715"/>
    </location>
</feature>
<feature type="non-terminal residue" evidence="12">
    <location>
        <position position="1"/>
    </location>
</feature>
<proteinExistence type="inferred from homology"/>
<keyword evidence="4" id="KW-0863">Zinc-finger</keyword>
<comment type="similarity">
    <text evidence="2">Belongs to the TFIIB family.</text>
</comment>
<dbReference type="GO" id="GO:0097550">
    <property type="term" value="C:transcription preinitiation complex"/>
    <property type="evidence" value="ECO:0007669"/>
    <property type="project" value="TreeGrafter"/>
</dbReference>
<comment type="subcellular location">
    <subcellularLocation>
        <location evidence="1">Nucleus</location>
    </subcellularLocation>
</comment>
<dbReference type="CDD" id="cd20554">
    <property type="entry name" value="CYCLIN_TFIIIB90_rpt2"/>
    <property type="match status" value="1"/>
</dbReference>
<feature type="domain" description="Cyclin-like" evidence="11">
    <location>
        <begin position="121"/>
        <end position="203"/>
    </location>
</feature>
<evidence type="ECO:0000256" key="3">
    <source>
        <dbReference type="ARBA" id="ARBA00022723"/>
    </source>
</evidence>
<dbReference type="Pfam" id="PF00382">
    <property type="entry name" value="TFIIB"/>
    <property type="match status" value="2"/>
</dbReference>
<gene>
    <name evidence="12" type="ORF">P280DRAFT_363089</name>
</gene>
<feature type="compositionally biased region" description="Polar residues" evidence="10">
    <location>
        <begin position="634"/>
        <end position="643"/>
    </location>
</feature>
<dbReference type="SUPFAM" id="SSF47954">
    <property type="entry name" value="Cyclin-like"/>
    <property type="match status" value="2"/>
</dbReference>
<name>A0A6A6SE30_9PLEO</name>
<evidence type="ECO:0000256" key="7">
    <source>
        <dbReference type="ARBA" id="ARBA00023159"/>
    </source>
</evidence>
<dbReference type="GO" id="GO:0070897">
    <property type="term" value="P:transcription preinitiation complex assembly"/>
    <property type="evidence" value="ECO:0007669"/>
    <property type="project" value="InterPro"/>
</dbReference>
<dbReference type="GO" id="GO:0008270">
    <property type="term" value="F:zinc ion binding"/>
    <property type="evidence" value="ECO:0007669"/>
    <property type="project" value="UniProtKB-KW"/>
</dbReference>
<dbReference type="GO" id="GO:0017025">
    <property type="term" value="F:TBP-class protein binding"/>
    <property type="evidence" value="ECO:0007669"/>
    <property type="project" value="InterPro"/>
</dbReference>
<dbReference type="InterPro" id="IPR036915">
    <property type="entry name" value="Cyclin-like_sf"/>
</dbReference>
<keyword evidence="8" id="KW-0804">Transcription</keyword>
<sequence>PRPPRQRLSSINNPNAGSSSRGDQPSPPTAAPAPTKKDCCDRPDPSEDEDGRMVCENCGRVIAQNNFSSELTFGENAAGGATVVGGLIGDSQRFANSMGGTMRGMGSNMDSRQKTVQNGATEIQKLTTELNLPERIKVHANTWYKLALNHNFVQGRRIKHVAAVAIYLAARKQPDNTLLLIDLSERVVANVWDLGKTYKEFCKTIMETDPTQVDGKMTVQQIEPLMLKFCQRLEFGSDSHRVANDAIQLLQSMKRDWMVQGRNPAGLCGACIIMAARMNNFRRTIREVVYVVKVADTTITQRLYEYKRTASSNLTVDQFRKYGDKMKPMSQPPAVWRREEKERRAEKRKAGAAGISEENSSSSEFEGDTGDSLLPGSSNAEQPETRASKKQGLSKGKARVPHDNDSASAIDVDAVAVNEDLETIAARAEGLIEDDDVVIPLPLKKRGRSKKKATPVIVPDEDLEVEQELEREIAGTVENWHSIFKEFETNSEHWILVQAANRARDLVTEHMPNGNINSDEIIGEHEFDDDPEVANSTLSKEEVVAKELVWVAANEDWLREEQRKILTKALEEAQGKPAKPKQRRQRHQMGDGSVLGPDGAANAADSAYKMVVKRGGKAFSSALDYERIKGLFNGGQSPSTQVPTPEGSATAGASPPANETAQQASPTRVVEMVDEDMEEEEVEEEPEVEEYEEDLEHEHDYEDEEGFGNETYDDY</sequence>
<keyword evidence="9" id="KW-0539">Nucleus</keyword>